<accession>A0A396I266</accession>
<dbReference type="Proteomes" id="UP000265566">
    <property type="component" value="Chromosome 4"/>
</dbReference>
<dbReference type="EMBL" id="PSQE01000004">
    <property type="protein sequence ID" value="RHN58823.1"/>
    <property type="molecule type" value="Genomic_DNA"/>
</dbReference>
<dbReference type="AlphaFoldDB" id="A0A396I266"/>
<reference evidence="2" key="1">
    <citation type="journal article" date="2018" name="Nat. Plants">
        <title>Whole-genome landscape of Medicago truncatula symbiotic genes.</title>
        <authorList>
            <person name="Pecrix Y."/>
            <person name="Staton S.E."/>
            <person name="Sallet E."/>
            <person name="Lelandais-Briere C."/>
            <person name="Moreau S."/>
            <person name="Carrere S."/>
            <person name="Blein T."/>
            <person name="Jardinaud M.F."/>
            <person name="Latrasse D."/>
            <person name="Zouine M."/>
            <person name="Zahm M."/>
            <person name="Kreplak J."/>
            <person name="Mayjonade B."/>
            <person name="Satge C."/>
            <person name="Perez M."/>
            <person name="Cauet S."/>
            <person name="Marande W."/>
            <person name="Chantry-Darmon C."/>
            <person name="Lopez-Roques C."/>
            <person name="Bouchez O."/>
            <person name="Berard A."/>
            <person name="Debelle F."/>
            <person name="Munos S."/>
            <person name="Bendahmane A."/>
            <person name="Berges H."/>
            <person name="Niebel A."/>
            <person name="Buitink J."/>
            <person name="Frugier F."/>
            <person name="Benhamed M."/>
            <person name="Crespi M."/>
            <person name="Gouzy J."/>
            <person name="Gamas P."/>
        </authorList>
    </citation>
    <scope>NUCLEOTIDE SEQUENCE [LARGE SCALE GENOMIC DNA]</scope>
    <source>
        <strain evidence="2">cv. Jemalong A17</strain>
    </source>
</reference>
<protein>
    <submittedName>
        <fullName evidence="1">Uncharacterized protein</fullName>
    </submittedName>
</protein>
<gene>
    <name evidence="1" type="ORF">MtrunA17_Chr4g0006551</name>
</gene>
<dbReference type="Gramene" id="rna20773">
    <property type="protein sequence ID" value="RHN58823.1"/>
    <property type="gene ID" value="gene20773"/>
</dbReference>
<comment type="caution">
    <text evidence="1">The sequence shown here is derived from an EMBL/GenBank/DDBJ whole genome shotgun (WGS) entry which is preliminary data.</text>
</comment>
<name>A0A396I266_MEDTR</name>
<sequence>MLQEYAYLFVVMIILLPGPNQPRLPHKAFCLKALCGSHDRFGPGSRIIITTRNIHLLGSCRVDRMYTNRRNGQK</sequence>
<evidence type="ECO:0000313" key="2">
    <source>
        <dbReference type="Proteomes" id="UP000265566"/>
    </source>
</evidence>
<proteinExistence type="predicted"/>
<organism evidence="1 2">
    <name type="scientific">Medicago truncatula</name>
    <name type="common">Barrel medic</name>
    <name type="synonym">Medicago tribuloides</name>
    <dbReference type="NCBI Taxonomy" id="3880"/>
    <lineage>
        <taxon>Eukaryota</taxon>
        <taxon>Viridiplantae</taxon>
        <taxon>Streptophyta</taxon>
        <taxon>Embryophyta</taxon>
        <taxon>Tracheophyta</taxon>
        <taxon>Spermatophyta</taxon>
        <taxon>Magnoliopsida</taxon>
        <taxon>eudicotyledons</taxon>
        <taxon>Gunneridae</taxon>
        <taxon>Pentapetalae</taxon>
        <taxon>rosids</taxon>
        <taxon>fabids</taxon>
        <taxon>Fabales</taxon>
        <taxon>Fabaceae</taxon>
        <taxon>Papilionoideae</taxon>
        <taxon>50 kb inversion clade</taxon>
        <taxon>NPAAA clade</taxon>
        <taxon>Hologalegina</taxon>
        <taxon>IRL clade</taxon>
        <taxon>Trifolieae</taxon>
        <taxon>Medicago</taxon>
    </lineage>
</organism>
<evidence type="ECO:0000313" key="1">
    <source>
        <dbReference type="EMBL" id="RHN58823.1"/>
    </source>
</evidence>